<feature type="non-terminal residue" evidence="2">
    <location>
        <position position="121"/>
    </location>
</feature>
<keyword evidence="3" id="KW-1185">Reference proteome</keyword>
<sequence>MTVRTSTVPKLLQELGPYQEIDAMVLDLLNYDFRLRSELIELIPPLFCSALLHDSITLLIITCEVYSHHSSVDIHSESTESSVPSESSRYKNHMSCTTYEKSDGGAMKLKLIIGTKTVNLL</sequence>
<accession>A0ABR3AJR6</accession>
<evidence type="ECO:0000313" key="1">
    <source>
        <dbReference type="EMBL" id="KAL0076278.1"/>
    </source>
</evidence>
<reference evidence="2 3" key="1">
    <citation type="submission" date="2024-04" db="EMBL/GenBank/DDBJ databases">
        <title>Symmetric and asymmetric DNA N6-adenine methylation regulates different biological responses in Mucorales.</title>
        <authorList>
            <consortium name="Lawrence Berkeley National Laboratory"/>
            <person name="Lax C."/>
            <person name="Mondo S.J."/>
            <person name="Osorio-Concepcion M."/>
            <person name="Muszewska A."/>
            <person name="Corrochano-Luque M."/>
            <person name="Gutierrez G."/>
            <person name="Riley R."/>
            <person name="Lipzen A."/>
            <person name="Guo J."/>
            <person name="Hundley H."/>
            <person name="Amirebrahimi M."/>
            <person name="Ng V."/>
            <person name="Lorenzo-Gutierrez D."/>
            <person name="Binder U."/>
            <person name="Yang J."/>
            <person name="Song Y."/>
            <person name="Canovas D."/>
            <person name="Navarro E."/>
            <person name="Freitag M."/>
            <person name="Gabaldon T."/>
            <person name="Grigoriev I.V."/>
            <person name="Corrochano L.M."/>
            <person name="Nicolas F.E."/>
            <person name="Garre V."/>
        </authorList>
    </citation>
    <scope>NUCLEOTIDE SEQUENCE [LARGE SCALE GENOMIC DNA]</scope>
    <source>
        <strain evidence="2 3">L51</strain>
    </source>
</reference>
<gene>
    <name evidence="2" type="ORF">J3Q64DRAFT_1606017</name>
    <name evidence="1" type="ORF">J3Q64DRAFT_1610964</name>
</gene>
<comment type="caution">
    <text evidence="2">The sequence shown here is derived from an EMBL/GenBank/DDBJ whole genome shotgun (WGS) entry which is preliminary data.</text>
</comment>
<protein>
    <submittedName>
        <fullName evidence="2">Uncharacterized protein</fullName>
    </submittedName>
</protein>
<dbReference type="EMBL" id="JBCLYO010000032">
    <property type="protein sequence ID" value="KAL0076279.1"/>
    <property type="molecule type" value="Genomic_DNA"/>
</dbReference>
<organism evidence="2 3">
    <name type="scientific">Phycomyces blakesleeanus</name>
    <dbReference type="NCBI Taxonomy" id="4837"/>
    <lineage>
        <taxon>Eukaryota</taxon>
        <taxon>Fungi</taxon>
        <taxon>Fungi incertae sedis</taxon>
        <taxon>Mucoromycota</taxon>
        <taxon>Mucoromycotina</taxon>
        <taxon>Mucoromycetes</taxon>
        <taxon>Mucorales</taxon>
        <taxon>Phycomycetaceae</taxon>
        <taxon>Phycomyces</taxon>
    </lineage>
</organism>
<evidence type="ECO:0000313" key="2">
    <source>
        <dbReference type="EMBL" id="KAL0076279.1"/>
    </source>
</evidence>
<dbReference type="EMBL" id="JBCLYO010000032">
    <property type="protein sequence ID" value="KAL0076278.1"/>
    <property type="molecule type" value="Genomic_DNA"/>
</dbReference>
<evidence type="ECO:0000313" key="3">
    <source>
        <dbReference type="Proteomes" id="UP001448207"/>
    </source>
</evidence>
<proteinExistence type="predicted"/>
<name>A0ABR3AJR6_PHYBL</name>
<dbReference type="Proteomes" id="UP001448207">
    <property type="component" value="Unassembled WGS sequence"/>
</dbReference>